<sequence length="47" mass="5264">MKAKSRHVNHVNTLHHNLNGFLTEFRGVSIYKASDKVPPAALVSYQS</sequence>
<dbReference type="RefSeq" id="WP_369344062.1">
    <property type="nucleotide sequence ID" value="NZ_CP129674.1"/>
</dbReference>
<protein>
    <recommendedName>
        <fullName evidence="2">Transposase</fullName>
    </recommendedName>
</protein>
<reference evidence="1" key="1">
    <citation type="submission" date="2023-07" db="EMBL/GenBank/DDBJ databases">
        <title>Bifidobacterium aquikefiriaerophilum sp. nov. and Bifidobacterium eccum sp. nov., isolated from water kefir.</title>
        <authorList>
            <person name="Breselge S."/>
            <person name="Bellassi P."/>
            <person name="Barcenilla C."/>
            <person name="Alvarez-Ordonez A."/>
            <person name="Morelli L."/>
            <person name="Cotter P.D."/>
        </authorList>
    </citation>
    <scope>NUCLEOTIDE SEQUENCE</scope>
    <source>
        <strain evidence="1">WK041_4_12</strain>
    </source>
</reference>
<dbReference type="AlphaFoldDB" id="A0AB39U6P7"/>
<dbReference type="EMBL" id="CP129674">
    <property type="protein sequence ID" value="XDS44488.1"/>
    <property type="molecule type" value="Genomic_DNA"/>
</dbReference>
<proteinExistence type="predicted"/>
<dbReference type="KEGG" id="baqk:QN215_09575"/>
<accession>A0AB39U6P7</accession>
<organism evidence="1">
    <name type="scientific">Bifidobacterium aquikefiricola</name>
    <dbReference type="NCBI Taxonomy" id="3059038"/>
    <lineage>
        <taxon>Bacteria</taxon>
        <taxon>Bacillati</taxon>
        <taxon>Actinomycetota</taxon>
        <taxon>Actinomycetes</taxon>
        <taxon>Bifidobacteriales</taxon>
        <taxon>Bifidobacteriaceae</taxon>
        <taxon>Bifidobacterium</taxon>
    </lineage>
</organism>
<name>A0AB39U6P7_9BIFI</name>
<evidence type="ECO:0000313" key="1">
    <source>
        <dbReference type="EMBL" id="XDS44488.1"/>
    </source>
</evidence>
<gene>
    <name evidence="1" type="ORF">QN215_09575</name>
</gene>
<evidence type="ECO:0008006" key="2">
    <source>
        <dbReference type="Google" id="ProtNLM"/>
    </source>
</evidence>